<evidence type="ECO:0000313" key="2">
    <source>
        <dbReference type="Proteomes" id="UP000613030"/>
    </source>
</evidence>
<dbReference type="Pfam" id="PF00132">
    <property type="entry name" value="Hexapep"/>
    <property type="match status" value="1"/>
</dbReference>
<organism evidence="1 2">
    <name type="scientific">Chryseolinea lacunae</name>
    <dbReference type="NCBI Taxonomy" id="2801331"/>
    <lineage>
        <taxon>Bacteria</taxon>
        <taxon>Pseudomonadati</taxon>
        <taxon>Bacteroidota</taxon>
        <taxon>Cytophagia</taxon>
        <taxon>Cytophagales</taxon>
        <taxon>Fulvivirgaceae</taxon>
        <taxon>Chryseolinea</taxon>
    </lineage>
</organism>
<reference evidence="1 2" key="1">
    <citation type="submission" date="2021-01" db="EMBL/GenBank/DDBJ databases">
        <title>Chryseolinea sp. Jin1 Genome sequencing and assembly.</title>
        <authorList>
            <person name="Kim I."/>
        </authorList>
    </citation>
    <scope>NUCLEOTIDE SEQUENCE [LARGE SCALE GENOMIC DNA]</scope>
    <source>
        <strain evidence="1 2">Jin1</strain>
    </source>
</reference>
<dbReference type="PANTHER" id="PTHR23416:SF78">
    <property type="entry name" value="LIPOPOLYSACCHARIDE BIOSYNTHESIS O-ACETYL TRANSFERASE WBBJ-RELATED"/>
    <property type="match status" value="1"/>
</dbReference>
<comment type="caution">
    <text evidence="1">The sequence shown here is derived from an EMBL/GenBank/DDBJ whole genome shotgun (WGS) entry which is preliminary data.</text>
</comment>
<keyword evidence="2" id="KW-1185">Reference proteome</keyword>
<dbReference type="Proteomes" id="UP000613030">
    <property type="component" value="Unassembled WGS sequence"/>
</dbReference>
<dbReference type="PANTHER" id="PTHR23416">
    <property type="entry name" value="SIALIC ACID SYNTHASE-RELATED"/>
    <property type="match status" value="1"/>
</dbReference>
<dbReference type="RefSeq" id="WP_202013687.1">
    <property type="nucleotide sequence ID" value="NZ_JAERRB010000009.1"/>
</dbReference>
<dbReference type="InterPro" id="IPR051159">
    <property type="entry name" value="Hexapeptide_acetyltransf"/>
</dbReference>
<name>A0ABS1L0D7_9BACT</name>
<protein>
    <recommendedName>
        <fullName evidence="3">Acyltransferase</fullName>
    </recommendedName>
</protein>
<dbReference type="Gene3D" id="2.160.10.10">
    <property type="entry name" value="Hexapeptide repeat proteins"/>
    <property type="match status" value="1"/>
</dbReference>
<accession>A0ABS1L0D7</accession>
<dbReference type="InterPro" id="IPR011004">
    <property type="entry name" value="Trimer_LpxA-like_sf"/>
</dbReference>
<sequence>MKELRQLLKNALFGVILRCYKVDGSLRARVRKHLMKTTPGIKIGKGVFISETAVLEIVSGGTIEIGDNARIYEGVILKTYGGGIKIGRNCSINPYTIIYGHGGTWIGDNVLIAGHNMIIPNNHVFSDSNAPIALQGNVSKGIVINDDVWIGHACSILDGVEIGRGCVVAAGSVVTKTVSPFKVIGGVPARIIKERGNREFEVKK</sequence>
<evidence type="ECO:0000313" key="1">
    <source>
        <dbReference type="EMBL" id="MBL0744036.1"/>
    </source>
</evidence>
<evidence type="ECO:0008006" key="3">
    <source>
        <dbReference type="Google" id="ProtNLM"/>
    </source>
</evidence>
<dbReference type="InterPro" id="IPR001451">
    <property type="entry name" value="Hexapep"/>
</dbReference>
<dbReference type="EMBL" id="JAERRB010000009">
    <property type="protein sequence ID" value="MBL0744036.1"/>
    <property type="molecule type" value="Genomic_DNA"/>
</dbReference>
<proteinExistence type="predicted"/>
<gene>
    <name evidence="1" type="ORF">JI741_22575</name>
</gene>
<dbReference type="CDD" id="cd04647">
    <property type="entry name" value="LbH_MAT_like"/>
    <property type="match status" value="1"/>
</dbReference>
<dbReference type="SUPFAM" id="SSF51161">
    <property type="entry name" value="Trimeric LpxA-like enzymes"/>
    <property type="match status" value="1"/>
</dbReference>